<evidence type="ECO:0000313" key="3">
    <source>
        <dbReference type="Proteomes" id="UP000274822"/>
    </source>
</evidence>
<name>A0A433QXH3_9FUNG</name>
<comment type="caution">
    <text evidence="2">The sequence shown here is derived from an EMBL/GenBank/DDBJ whole genome shotgun (WGS) entry which is preliminary data.</text>
</comment>
<accession>A0A433QXH3</accession>
<evidence type="ECO:0000313" key="2">
    <source>
        <dbReference type="EMBL" id="RUS34492.1"/>
    </source>
</evidence>
<reference evidence="2 3" key="1">
    <citation type="journal article" date="2018" name="New Phytol.">
        <title>Phylogenomics of Endogonaceae and evolution of mycorrhizas within Mucoromycota.</title>
        <authorList>
            <person name="Chang Y."/>
            <person name="Desiro A."/>
            <person name="Na H."/>
            <person name="Sandor L."/>
            <person name="Lipzen A."/>
            <person name="Clum A."/>
            <person name="Barry K."/>
            <person name="Grigoriev I.V."/>
            <person name="Martin F.M."/>
            <person name="Stajich J.E."/>
            <person name="Smith M.E."/>
            <person name="Bonito G."/>
            <person name="Spatafora J.W."/>
        </authorList>
    </citation>
    <scope>NUCLEOTIDE SEQUENCE [LARGE SCALE GENOMIC DNA]</scope>
    <source>
        <strain evidence="2 3">AD002</strain>
    </source>
</reference>
<dbReference type="EMBL" id="RBNJ01000459">
    <property type="protein sequence ID" value="RUS34492.1"/>
    <property type="molecule type" value="Genomic_DNA"/>
</dbReference>
<organism evidence="2 3">
    <name type="scientific">Jimgerdemannia flammicorona</name>
    <dbReference type="NCBI Taxonomy" id="994334"/>
    <lineage>
        <taxon>Eukaryota</taxon>
        <taxon>Fungi</taxon>
        <taxon>Fungi incertae sedis</taxon>
        <taxon>Mucoromycota</taxon>
        <taxon>Mucoromycotina</taxon>
        <taxon>Endogonomycetes</taxon>
        <taxon>Endogonales</taxon>
        <taxon>Endogonaceae</taxon>
        <taxon>Jimgerdemannia</taxon>
    </lineage>
</organism>
<proteinExistence type="predicted"/>
<protein>
    <recommendedName>
        <fullName evidence="1">ELP3-like N-terminal domain-containing protein</fullName>
    </recommendedName>
</protein>
<sequence length="101" mass="11013">MNVCGEIVAELIAAHEGGKDVDLNQIKTRVLSRCEDTQQINQGHCFAGAVQGSHRGETVQGGLNFGISTTGRTTQDPYILYEVYWRNKKVLVFTTAPSTTA</sequence>
<dbReference type="Proteomes" id="UP000274822">
    <property type="component" value="Unassembled WGS sequence"/>
</dbReference>
<gene>
    <name evidence="2" type="ORF">BC938DRAFT_480134</name>
</gene>
<dbReference type="Pfam" id="PF23613">
    <property type="entry name" value="ELP3_N"/>
    <property type="match status" value="1"/>
</dbReference>
<feature type="domain" description="ELP3-like N-terminal" evidence="1">
    <location>
        <begin position="2"/>
        <end position="32"/>
    </location>
</feature>
<keyword evidence="3" id="KW-1185">Reference proteome</keyword>
<dbReference type="AlphaFoldDB" id="A0A433QXH3"/>
<evidence type="ECO:0000259" key="1">
    <source>
        <dbReference type="Pfam" id="PF23613"/>
    </source>
</evidence>
<dbReference type="InterPro" id="IPR056591">
    <property type="entry name" value="ELP3-like_N"/>
</dbReference>